<evidence type="ECO:0000313" key="1">
    <source>
        <dbReference type="EMBL" id="KKM75065.1"/>
    </source>
</evidence>
<sequence length="209" mass="23417">MTLVEGRGVCVPSPVMISVSTSTQKYLLMAAVQRDRHREYSSRRDRWGRGLISGREIGALGAVSKSVLVILVGLVGEHAVAQFLKAEFGAAVPDVDLSLTHAGDGGFDLEPFGAKIQVKTRRAPCPKTLIRRVTGNKRLQSFNFNLLVSCEWKLDTTCQLLGWNHRSDLYRGRFARSKFDHFNIEIRDDALLPMSRLLDHLHSLQMSDR</sequence>
<dbReference type="EMBL" id="LAZR01009039">
    <property type="protein sequence ID" value="KKM75065.1"/>
    <property type="molecule type" value="Genomic_DNA"/>
</dbReference>
<comment type="caution">
    <text evidence="1">The sequence shown here is derived from an EMBL/GenBank/DDBJ whole genome shotgun (WGS) entry which is preliminary data.</text>
</comment>
<name>A0A0F9MEK5_9ZZZZ</name>
<accession>A0A0F9MEK5</accession>
<dbReference type="AlphaFoldDB" id="A0A0F9MEK5"/>
<protein>
    <submittedName>
        <fullName evidence="1">Uncharacterized protein</fullName>
    </submittedName>
</protein>
<organism evidence="1">
    <name type="scientific">marine sediment metagenome</name>
    <dbReference type="NCBI Taxonomy" id="412755"/>
    <lineage>
        <taxon>unclassified sequences</taxon>
        <taxon>metagenomes</taxon>
        <taxon>ecological metagenomes</taxon>
    </lineage>
</organism>
<gene>
    <name evidence="1" type="ORF">LCGC14_1394010</name>
</gene>
<reference evidence="1" key="1">
    <citation type="journal article" date="2015" name="Nature">
        <title>Complex archaea that bridge the gap between prokaryotes and eukaryotes.</title>
        <authorList>
            <person name="Spang A."/>
            <person name="Saw J.H."/>
            <person name="Jorgensen S.L."/>
            <person name="Zaremba-Niedzwiedzka K."/>
            <person name="Martijn J."/>
            <person name="Lind A.E."/>
            <person name="van Eijk R."/>
            <person name="Schleper C."/>
            <person name="Guy L."/>
            <person name="Ettema T.J."/>
        </authorList>
    </citation>
    <scope>NUCLEOTIDE SEQUENCE</scope>
</reference>
<proteinExistence type="predicted"/>